<organism evidence="4 5">
    <name type="scientific">Phorcysia thermohydrogeniphila</name>
    <dbReference type="NCBI Taxonomy" id="936138"/>
    <lineage>
        <taxon>Bacteria</taxon>
        <taxon>Pseudomonadati</taxon>
        <taxon>Aquificota</taxon>
        <taxon>Aquificia</taxon>
        <taxon>Desulfurobacteriales</taxon>
        <taxon>Desulfurobacteriaceae</taxon>
        <taxon>Phorcysia</taxon>
    </lineage>
</organism>
<evidence type="ECO:0000313" key="4">
    <source>
        <dbReference type="EMBL" id="TCK02852.1"/>
    </source>
</evidence>
<dbReference type="InterPro" id="IPR002509">
    <property type="entry name" value="NODB_dom"/>
</dbReference>
<dbReference type="GO" id="GO:0016810">
    <property type="term" value="F:hydrolase activity, acting on carbon-nitrogen (but not peptide) bonds"/>
    <property type="evidence" value="ECO:0007669"/>
    <property type="project" value="InterPro"/>
</dbReference>
<keyword evidence="2" id="KW-0732">Signal</keyword>
<feature type="domain" description="NodB homology" evidence="3">
    <location>
        <begin position="49"/>
        <end position="156"/>
    </location>
</feature>
<name>A0A4R1GF53_9BACT</name>
<evidence type="ECO:0000256" key="2">
    <source>
        <dbReference type="ARBA" id="ARBA00022729"/>
    </source>
</evidence>
<dbReference type="EMBL" id="SMFV01000006">
    <property type="protein sequence ID" value="TCK02852.1"/>
    <property type="molecule type" value="Genomic_DNA"/>
</dbReference>
<dbReference type="CDD" id="cd10969">
    <property type="entry name" value="CE4_Ecf1_like_5s"/>
    <property type="match status" value="1"/>
</dbReference>
<reference evidence="4 5" key="1">
    <citation type="submission" date="2019-03" db="EMBL/GenBank/DDBJ databases">
        <title>Genomic Encyclopedia of Archaeal and Bacterial Type Strains, Phase II (KMG-II): from individual species to whole genera.</title>
        <authorList>
            <person name="Goeker M."/>
        </authorList>
    </citation>
    <scope>NUCLEOTIDE SEQUENCE [LARGE SCALE GENOMIC DNA]</scope>
    <source>
        <strain evidence="4 5">DSM 24425</strain>
    </source>
</reference>
<comment type="subcellular location">
    <subcellularLocation>
        <location evidence="1">Secreted</location>
    </subcellularLocation>
</comment>
<proteinExistence type="predicted"/>
<sequence>MSGVVFLLHRVYPDRGKRDDIDIDTFQRALSLIKSRFKVVPLQAIFEENDTCRRAAITFDDGYADNFVYAYPVLKKLGIPAHIFITSGRIREEGVRRTLFDYWEGKVSFKELFSPKSMHEGHVEFVRRGSSEEFLSWEELDRMRDVFSFGAHGKYHFSFPVSPEIEDFYDGKNFRWTALLYSRELFIGLPLFKTGSELSGRKFYPSEEFLTFCKDFKKEGNWKESLKREVEKRFKTLGEFETESIARERIERELLESKAEIEEKLGVKVNTFAWPFGHYSEFSKEIAARVYDYIFTTKRGVVTEMSDFKELPRVSLGKDIFTVLGRLFSFSTDLGLSLYKFFKKGKVL</sequence>
<dbReference type="AlphaFoldDB" id="A0A4R1GF53"/>
<protein>
    <submittedName>
        <fullName evidence="4">Polysaccharide deacetylase</fullName>
    </submittedName>
</protein>
<dbReference type="GO" id="GO:0005576">
    <property type="term" value="C:extracellular region"/>
    <property type="evidence" value="ECO:0007669"/>
    <property type="project" value="UniProtKB-SubCell"/>
</dbReference>
<dbReference type="RefSeq" id="WP_132527499.1">
    <property type="nucleotide sequence ID" value="NZ_SMFV01000006.1"/>
</dbReference>
<dbReference type="Gene3D" id="3.20.20.370">
    <property type="entry name" value="Glycoside hydrolase/deacetylase"/>
    <property type="match status" value="1"/>
</dbReference>
<accession>A0A4R1GF53</accession>
<gene>
    <name evidence="4" type="ORF">CLV27_1559</name>
</gene>
<dbReference type="PANTHER" id="PTHR34216:SF3">
    <property type="entry name" value="POLY-BETA-1,6-N-ACETYL-D-GLUCOSAMINE N-DEACETYLASE"/>
    <property type="match status" value="1"/>
</dbReference>
<evidence type="ECO:0000313" key="5">
    <source>
        <dbReference type="Proteomes" id="UP000295777"/>
    </source>
</evidence>
<comment type="caution">
    <text evidence="4">The sequence shown here is derived from an EMBL/GenBank/DDBJ whole genome shotgun (WGS) entry which is preliminary data.</text>
</comment>
<evidence type="ECO:0000256" key="1">
    <source>
        <dbReference type="ARBA" id="ARBA00004613"/>
    </source>
</evidence>
<evidence type="ECO:0000259" key="3">
    <source>
        <dbReference type="Pfam" id="PF01522"/>
    </source>
</evidence>
<dbReference type="PANTHER" id="PTHR34216">
    <property type="match status" value="1"/>
</dbReference>
<dbReference type="SUPFAM" id="SSF88713">
    <property type="entry name" value="Glycoside hydrolase/deacetylase"/>
    <property type="match status" value="1"/>
</dbReference>
<dbReference type="InterPro" id="IPR051398">
    <property type="entry name" value="Polysacch_Deacetylase"/>
</dbReference>
<keyword evidence="5" id="KW-1185">Reference proteome</keyword>
<dbReference type="InterPro" id="IPR011330">
    <property type="entry name" value="Glyco_hydro/deAcase_b/a-brl"/>
</dbReference>
<dbReference type="Pfam" id="PF01522">
    <property type="entry name" value="Polysacc_deac_1"/>
    <property type="match status" value="1"/>
</dbReference>
<dbReference type="OrthoDB" id="9778320at2"/>
<dbReference type="GO" id="GO:0005975">
    <property type="term" value="P:carbohydrate metabolic process"/>
    <property type="evidence" value="ECO:0007669"/>
    <property type="project" value="InterPro"/>
</dbReference>
<dbReference type="Proteomes" id="UP000295777">
    <property type="component" value="Unassembled WGS sequence"/>
</dbReference>